<accession>A0A813N8N6</accession>
<dbReference type="OrthoDB" id="6371181at2759"/>
<dbReference type="Pfam" id="PF00010">
    <property type="entry name" value="HLH"/>
    <property type="match status" value="1"/>
</dbReference>
<dbReference type="InterPro" id="IPR036638">
    <property type="entry name" value="HLH_DNA-bd_sf"/>
</dbReference>
<dbReference type="InterPro" id="IPR011598">
    <property type="entry name" value="bHLH_dom"/>
</dbReference>
<keyword evidence="2" id="KW-0805">Transcription regulation</keyword>
<evidence type="ECO:0000256" key="2">
    <source>
        <dbReference type="ARBA" id="ARBA00023015"/>
    </source>
</evidence>
<dbReference type="Gene3D" id="4.10.280.10">
    <property type="entry name" value="Helix-loop-helix DNA-binding domain"/>
    <property type="match status" value="1"/>
</dbReference>
<dbReference type="AlphaFoldDB" id="A0A813N8N6"/>
<keyword evidence="7" id="KW-1185">Reference proteome</keyword>
<dbReference type="SUPFAM" id="SSF47459">
    <property type="entry name" value="HLH, helix-loop-helix DNA-binding domain"/>
    <property type="match status" value="1"/>
</dbReference>
<dbReference type="Proteomes" id="UP000663879">
    <property type="component" value="Unassembled WGS sequence"/>
</dbReference>
<organism evidence="6 7">
    <name type="scientific">Brachionus calyciflorus</name>
    <dbReference type="NCBI Taxonomy" id="104777"/>
    <lineage>
        <taxon>Eukaryota</taxon>
        <taxon>Metazoa</taxon>
        <taxon>Spiralia</taxon>
        <taxon>Gnathifera</taxon>
        <taxon>Rotifera</taxon>
        <taxon>Eurotatoria</taxon>
        <taxon>Monogononta</taxon>
        <taxon>Pseudotrocha</taxon>
        <taxon>Ploima</taxon>
        <taxon>Brachionidae</taxon>
        <taxon>Brachionus</taxon>
    </lineage>
</organism>
<evidence type="ECO:0000313" key="7">
    <source>
        <dbReference type="Proteomes" id="UP000663879"/>
    </source>
</evidence>
<dbReference type="PANTHER" id="PTHR10985">
    <property type="entry name" value="BASIC HELIX-LOOP-HELIX TRANSCRIPTION FACTOR, HES-RELATED"/>
    <property type="match status" value="1"/>
</dbReference>
<protein>
    <recommendedName>
        <fullName evidence="5">BHLH domain-containing protein</fullName>
    </recommendedName>
</protein>
<comment type="subcellular location">
    <subcellularLocation>
        <location evidence="1">Nucleus</location>
    </subcellularLocation>
</comment>
<dbReference type="EMBL" id="CAJNOC010000259">
    <property type="protein sequence ID" value="CAF0734811.1"/>
    <property type="molecule type" value="Genomic_DNA"/>
</dbReference>
<dbReference type="PROSITE" id="PS50888">
    <property type="entry name" value="BHLH"/>
    <property type="match status" value="1"/>
</dbReference>
<dbReference type="GO" id="GO:0006355">
    <property type="term" value="P:regulation of DNA-templated transcription"/>
    <property type="evidence" value="ECO:0007669"/>
    <property type="project" value="InterPro"/>
</dbReference>
<proteinExistence type="predicted"/>
<keyword evidence="3" id="KW-0804">Transcription</keyword>
<feature type="domain" description="BHLH" evidence="5">
    <location>
        <begin position="4"/>
        <end position="59"/>
    </location>
</feature>
<dbReference type="GO" id="GO:0046983">
    <property type="term" value="F:protein dimerization activity"/>
    <property type="evidence" value="ECO:0007669"/>
    <property type="project" value="InterPro"/>
</dbReference>
<dbReference type="SMART" id="SM00353">
    <property type="entry name" value="HLH"/>
    <property type="match status" value="1"/>
</dbReference>
<dbReference type="GO" id="GO:0005634">
    <property type="term" value="C:nucleus"/>
    <property type="evidence" value="ECO:0007669"/>
    <property type="project" value="UniProtKB-SubCell"/>
</dbReference>
<sequence>MEIVKNHKRGSIEKKRRDRINICLNQLKNIVPEAIRKEQFEKLEKAEILQLTISYLTSFGKDNSNGSQIDNREQGFRDCIFDISNYLISKENLNLENEFCSRLLSHLKHSFK</sequence>
<gene>
    <name evidence="6" type="ORF">OXX778_LOCUS3065</name>
</gene>
<evidence type="ECO:0000256" key="4">
    <source>
        <dbReference type="ARBA" id="ARBA00023242"/>
    </source>
</evidence>
<dbReference type="GO" id="GO:0003677">
    <property type="term" value="F:DNA binding"/>
    <property type="evidence" value="ECO:0007669"/>
    <property type="project" value="InterPro"/>
</dbReference>
<evidence type="ECO:0000313" key="6">
    <source>
        <dbReference type="EMBL" id="CAF0734811.1"/>
    </source>
</evidence>
<evidence type="ECO:0000256" key="3">
    <source>
        <dbReference type="ARBA" id="ARBA00023163"/>
    </source>
</evidence>
<name>A0A813N8N6_9BILA</name>
<dbReference type="SUPFAM" id="SSF158457">
    <property type="entry name" value="Orange domain-like"/>
    <property type="match status" value="1"/>
</dbReference>
<dbReference type="Pfam" id="PF07527">
    <property type="entry name" value="Hairy_orange"/>
    <property type="match status" value="1"/>
</dbReference>
<evidence type="ECO:0000256" key="1">
    <source>
        <dbReference type="ARBA" id="ARBA00004123"/>
    </source>
</evidence>
<dbReference type="Gene3D" id="6.10.250.980">
    <property type="match status" value="1"/>
</dbReference>
<keyword evidence="4" id="KW-0539">Nucleus</keyword>
<comment type="caution">
    <text evidence="6">The sequence shown here is derived from an EMBL/GenBank/DDBJ whole genome shotgun (WGS) entry which is preliminary data.</text>
</comment>
<reference evidence="6" key="1">
    <citation type="submission" date="2021-02" db="EMBL/GenBank/DDBJ databases">
        <authorList>
            <person name="Nowell W R."/>
        </authorList>
    </citation>
    <scope>NUCLEOTIDE SEQUENCE</scope>
    <source>
        <strain evidence="6">Ploen Becks lab</strain>
    </source>
</reference>
<dbReference type="InterPro" id="IPR050370">
    <property type="entry name" value="HES_HEY"/>
</dbReference>
<evidence type="ECO:0000259" key="5">
    <source>
        <dbReference type="PROSITE" id="PS50888"/>
    </source>
</evidence>
<dbReference type="InterPro" id="IPR003650">
    <property type="entry name" value="Orange_dom"/>
</dbReference>